<proteinExistence type="inferred from homology"/>
<evidence type="ECO:0000256" key="4">
    <source>
        <dbReference type="ARBA" id="ARBA00022801"/>
    </source>
</evidence>
<evidence type="ECO:0000313" key="9">
    <source>
        <dbReference type="EMBL" id="NKI17841.1"/>
    </source>
</evidence>
<evidence type="ECO:0000256" key="8">
    <source>
        <dbReference type="SAM" id="SignalP"/>
    </source>
</evidence>
<evidence type="ECO:0000256" key="7">
    <source>
        <dbReference type="ARBA" id="ARBA00023326"/>
    </source>
</evidence>
<dbReference type="PRINTS" id="PR00735">
    <property type="entry name" value="GLHYDRLASE8"/>
</dbReference>
<comment type="caution">
    <text evidence="9">The sequence shown here is derived from an EMBL/GenBank/DDBJ whole genome shotgun (WGS) entry which is preliminary data.</text>
</comment>
<evidence type="ECO:0000256" key="5">
    <source>
        <dbReference type="ARBA" id="ARBA00023001"/>
    </source>
</evidence>
<dbReference type="GO" id="GO:0008810">
    <property type="term" value="F:cellulase activity"/>
    <property type="evidence" value="ECO:0007669"/>
    <property type="project" value="UniProtKB-EC"/>
</dbReference>
<dbReference type="Gene3D" id="1.50.10.10">
    <property type="match status" value="1"/>
</dbReference>
<keyword evidence="5" id="KW-0136">Cellulose degradation</keyword>
<accession>A0ABX1GFB5</accession>
<dbReference type="RefSeq" id="WP_168450379.1">
    <property type="nucleotide sequence ID" value="NZ_JAAWWK010000003.1"/>
</dbReference>
<dbReference type="NCBIfam" id="NF008305">
    <property type="entry name" value="PRK11097.1"/>
    <property type="match status" value="1"/>
</dbReference>
<dbReference type="Pfam" id="PF01270">
    <property type="entry name" value="Glyco_hydro_8"/>
    <property type="match status" value="1"/>
</dbReference>
<evidence type="ECO:0000256" key="2">
    <source>
        <dbReference type="ARBA" id="ARBA00009209"/>
    </source>
</evidence>
<dbReference type="InterPro" id="IPR002037">
    <property type="entry name" value="Glyco_hydro_8"/>
</dbReference>
<dbReference type="SUPFAM" id="SSF48208">
    <property type="entry name" value="Six-hairpin glycosidases"/>
    <property type="match status" value="1"/>
</dbReference>
<dbReference type="EC" id="3.2.1.4" evidence="3"/>
<evidence type="ECO:0000256" key="1">
    <source>
        <dbReference type="ARBA" id="ARBA00000966"/>
    </source>
</evidence>
<dbReference type="EMBL" id="JAAWWK010000003">
    <property type="protein sequence ID" value="NKI17841.1"/>
    <property type="molecule type" value="Genomic_DNA"/>
</dbReference>
<keyword evidence="7" id="KW-0624">Polysaccharide degradation</keyword>
<feature type="signal peptide" evidence="8">
    <location>
        <begin position="1"/>
        <end position="19"/>
    </location>
</feature>
<keyword evidence="7" id="KW-0119">Carbohydrate metabolism</keyword>
<protein>
    <recommendedName>
        <fullName evidence="3">cellulase</fullName>
        <ecNumber evidence="3">3.2.1.4</ecNumber>
    </recommendedName>
</protein>
<keyword evidence="6 9" id="KW-0326">Glycosidase</keyword>
<evidence type="ECO:0000256" key="6">
    <source>
        <dbReference type="ARBA" id="ARBA00023295"/>
    </source>
</evidence>
<dbReference type="Proteomes" id="UP000765845">
    <property type="component" value="Unassembled WGS sequence"/>
</dbReference>
<dbReference type="InterPro" id="IPR008928">
    <property type="entry name" value="6-hairpin_glycosidase_sf"/>
</dbReference>
<comment type="similarity">
    <text evidence="2">Belongs to the glycosyl hydrolase 8 (cellulase D) family.</text>
</comment>
<sequence>MKAVVIAFLAMLLAVQANAEQCSWPEWEHFAANYIDDDGKVVDGSDERQITTSEGQSYAMFFALVAGDKQRFQQLLDWTSANLVDGSLAKQLPAWLWGQGEKEKGIIDANAASDADLWIAYSLAEAGRLWSNHEYRTLSFYLAKLIERKETAQTESYGAVLLPAPYGFVMDDGDVRLNPSYLAPQLLRRMATLYPGSKWPEIERSAYKLLIDSAPDGYSPDWFRLSGSRIMPDPSKGYVGSYDAIRVYLWIGMLHKDSPHRDNLVQHFSMMAALTDVLGTPPETVDIATSTWQGDGPYGFSAAMIPLLRQTDMGAAAAKQKARVVKAMQSASGRDSYYNTVLSLFAMGWEQGRYKFGPEGQLEVLKGGCE</sequence>
<evidence type="ECO:0000313" key="10">
    <source>
        <dbReference type="Proteomes" id="UP000765845"/>
    </source>
</evidence>
<name>A0ABX1GFB5_9GAMM</name>
<dbReference type="InterPro" id="IPR012341">
    <property type="entry name" value="6hp_glycosidase-like_sf"/>
</dbReference>
<feature type="chain" id="PRO_5045303075" description="cellulase" evidence="8">
    <location>
        <begin position="20"/>
        <end position="370"/>
    </location>
</feature>
<reference evidence="9 10" key="1">
    <citation type="submission" date="2020-04" db="EMBL/GenBank/DDBJ databases">
        <authorList>
            <person name="Yoon J."/>
        </authorList>
    </citation>
    <scope>NUCLEOTIDE SEQUENCE [LARGE SCALE GENOMIC DNA]</scope>
    <source>
        <strain evidence="9 10">KMU-166</strain>
    </source>
</reference>
<gene>
    <name evidence="9" type="primary">bcsZ</name>
    <name evidence="9" type="ORF">HCU74_10440</name>
</gene>
<keyword evidence="8" id="KW-0732">Signal</keyword>
<comment type="catalytic activity">
    <reaction evidence="1">
        <text>Endohydrolysis of (1-&gt;4)-beta-D-glucosidic linkages in cellulose, lichenin and cereal beta-D-glucans.</text>
        <dbReference type="EC" id="3.2.1.4"/>
    </reaction>
</comment>
<organism evidence="9 10">
    <name type="scientific">Spongiibacter thalassae</name>
    <dbReference type="NCBI Taxonomy" id="2721624"/>
    <lineage>
        <taxon>Bacteria</taxon>
        <taxon>Pseudomonadati</taxon>
        <taxon>Pseudomonadota</taxon>
        <taxon>Gammaproteobacteria</taxon>
        <taxon>Cellvibrionales</taxon>
        <taxon>Spongiibacteraceae</taxon>
        <taxon>Spongiibacter</taxon>
    </lineage>
</organism>
<keyword evidence="10" id="KW-1185">Reference proteome</keyword>
<evidence type="ECO:0000256" key="3">
    <source>
        <dbReference type="ARBA" id="ARBA00012601"/>
    </source>
</evidence>
<keyword evidence="4 9" id="KW-0378">Hydrolase</keyword>